<dbReference type="AlphaFoldDB" id="A0A2H3ASN0"/>
<protein>
    <submittedName>
        <fullName evidence="1">Uncharacterized protein</fullName>
    </submittedName>
</protein>
<accession>A0A2H3ASN0</accession>
<name>A0A2H3ASN0_9AGAR</name>
<organism evidence="1 2">
    <name type="scientific">Armillaria solidipes</name>
    <dbReference type="NCBI Taxonomy" id="1076256"/>
    <lineage>
        <taxon>Eukaryota</taxon>
        <taxon>Fungi</taxon>
        <taxon>Dikarya</taxon>
        <taxon>Basidiomycota</taxon>
        <taxon>Agaricomycotina</taxon>
        <taxon>Agaricomycetes</taxon>
        <taxon>Agaricomycetidae</taxon>
        <taxon>Agaricales</taxon>
        <taxon>Marasmiineae</taxon>
        <taxon>Physalacriaceae</taxon>
        <taxon>Armillaria</taxon>
    </lineage>
</organism>
<dbReference type="Proteomes" id="UP000218334">
    <property type="component" value="Unassembled WGS sequence"/>
</dbReference>
<gene>
    <name evidence="1" type="ORF">ARMSODRAFT_619801</name>
</gene>
<proteinExistence type="predicted"/>
<evidence type="ECO:0000313" key="2">
    <source>
        <dbReference type="Proteomes" id="UP000218334"/>
    </source>
</evidence>
<dbReference type="EMBL" id="KZ293472">
    <property type="protein sequence ID" value="PBK61765.1"/>
    <property type="molecule type" value="Genomic_DNA"/>
</dbReference>
<sequence>MVSNLVVVCAGDTTVSLLSASILLVLKSFQCSILNVMPGLCCFYSLFAGEERTVPGTPDSASQWTIASRPGGFHWSCLSGNEGEHGIWLRRLQRR</sequence>
<reference evidence="2" key="1">
    <citation type="journal article" date="2017" name="Nat. Ecol. Evol.">
        <title>Genome expansion and lineage-specific genetic innovations in the forest pathogenic fungi Armillaria.</title>
        <authorList>
            <person name="Sipos G."/>
            <person name="Prasanna A.N."/>
            <person name="Walter M.C."/>
            <person name="O'Connor E."/>
            <person name="Balint B."/>
            <person name="Krizsan K."/>
            <person name="Kiss B."/>
            <person name="Hess J."/>
            <person name="Varga T."/>
            <person name="Slot J."/>
            <person name="Riley R."/>
            <person name="Boka B."/>
            <person name="Rigling D."/>
            <person name="Barry K."/>
            <person name="Lee J."/>
            <person name="Mihaltcheva S."/>
            <person name="LaButti K."/>
            <person name="Lipzen A."/>
            <person name="Waldron R."/>
            <person name="Moloney N.M."/>
            <person name="Sperisen C."/>
            <person name="Kredics L."/>
            <person name="Vagvoelgyi C."/>
            <person name="Patrignani A."/>
            <person name="Fitzpatrick D."/>
            <person name="Nagy I."/>
            <person name="Doyle S."/>
            <person name="Anderson J.B."/>
            <person name="Grigoriev I.V."/>
            <person name="Gueldener U."/>
            <person name="Muensterkoetter M."/>
            <person name="Nagy L.G."/>
        </authorList>
    </citation>
    <scope>NUCLEOTIDE SEQUENCE [LARGE SCALE GENOMIC DNA]</scope>
    <source>
        <strain evidence="2">28-4</strain>
    </source>
</reference>
<evidence type="ECO:0000313" key="1">
    <source>
        <dbReference type="EMBL" id="PBK61765.1"/>
    </source>
</evidence>
<keyword evidence="2" id="KW-1185">Reference proteome</keyword>